<dbReference type="EMBL" id="JAGPXC010000001">
    <property type="protein sequence ID" value="KAH6661338.1"/>
    <property type="molecule type" value="Genomic_DNA"/>
</dbReference>
<feature type="signal peptide" evidence="2">
    <location>
        <begin position="1"/>
        <end position="18"/>
    </location>
</feature>
<dbReference type="GO" id="GO:0017057">
    <property type="term" value="F:6-phosphogluconolactonase activity"/>
    <property type="evidence" value="ECO:0007669"/>
    <property type="project" value="TreeGrafter"/>
</dbReference>
<dbReference type="RefSeq" id="XP_045965469.1">
    <property type="nucleotide sequence ID" value="XM_046109465.1"/>
</dbReference>
<sequence length="398" mass="42353">MVRILPSLLLLSLGLVSANSMLTSRQESTDQSRRLIVGAPGQILSYDYDGKTFTLVANSSAAGTAPSWMIFKQPDQLYAVDENSNTTRLFNFNPANGSLSGQPSFVADGSLGVVSLEFNSNQTYLIGGSYSEGQVDIWDLSSPDVSLKLAKQIPLPGSLGPDQTTHRAHQIVLDPTGQFFAVADLGGDAIHFIDSSTWEINNSVRVEPAGAGPRHGAFLGGNATSLPKYYAVACESQNLIILWDIEKTENGKINLTNSQTLSTFGDAFPPSNATSAAAGELLASRNGRDIYVSNRISGNETDSISHFLVQDGKLVFADQVSSGGYIPRQLSFSTDELLVFGTNQGGKNGLVAFQRCSDEGTLTLAAALPNTETSATANTGPQFIMEVPILSTQEPDQC</sequence>
<accession>A0A9P9A4N4</accession>
<dbReference type="InterPro" id="IPR019405">
    <property type="entry name" value="Lactonase_7-beta_prop"/>
</dbReference>
<keyword evidence="4" id="KW-1185">Reference proteome</keyword>
<dbReference type="Pfam" id="PF10282">
    <property type="entry name" value="Lactonase"/>
    <property type="match status" value="1"/>
</dbReference>
<evidence type="ECO:0000313" key="3">
    <source>
        <dbReference type="EMBL" id="KAH6661338.1"/>
    </source>
</evidence>
<dbReference type="GeneID" id="70138356"/>
<feature type="chain" id="PRO_5040425803" evidence="2">
    <location>
        <begin position="19"/>
        <end position="398"/>
    </location>
</feature>
<dbReference type="PANTHER" id="PTHR30344:SF1">
    <property type="entry name" value="6-PHOSPHOGLUCONOLACTONASE"/>
    <property type="match status" value="1"/>
</dbReference>
<name>A0A9P9A4N4_9PEZI</name>
<gene>
    <name evidence="3" type="ORF">BKA67DRAFT_82383</name>
</gene>
<dbReference type="OrthoDB" id="9972196at2759"/>
<protein>
    <submittedName>
        <fullName evidence="3">Lactonase, 7-bladed beta-propeller-domain-containing protein</fullName>
    </submittedName>
</protein>
<evidence type="ECO:0000313" key="4">
    <source>
        <dbReference type="Proteomes" id="UP000758603"/>
    </source>
</evidence>
<dbReference type="Gene3D" id="2.130.10.10">
    <property type="entry name" value="YVTN repeat-like/Quinoprotein amine dehydrogenase"/>
    <property type="match status" value="1"/>
</dbReference>
<evidence type="ECO:0000256" key="1">
    <source>
        <dbReference type="ARBA" id="ARBA00005564"/>
    </source>
</evidence>
<dbReference type="Proteomes" id="UP000758603">
    <property type="component" value="Unassembled WGS sequence"/>
</dbReference>
<comment type="caution">
    <text evidence="3">The sequence shown here is derived from an EMBL/GenBank/DDBJ whole genome shotgun (WGS) entry which is preliminary data.</text>
</comment>
<reference evidence="3" key="1">
    <citation type="journal article" date="2021" name="Nat. Commun.">
        <title>Genetic determinants of endophytism in the Arabidopsis root mycobiome.</title>
        <authorList>
            <person name="Mesny F."/>
            <person name="Miyauchi S."/>
            <person name="Thiergart T."/>
            <person name="Pickel B."/>
            <person name="Atanasova L."/>
            <person name="Karlsson M."/>
            <person name="Huettel B."/>
            <person name="Barry K.W."/>
            <person name="Haridas S."/>
            <person name="Chen C."/>
            <person name="Bauer D."/>
            <person name="Andreopoulos W."/>
            <person name="Pangilinan J."/>
            <person name="LaButti K."/>
            <person name="Riley R."/>
            <person name="Lipzen A."/>
            <person name="Clum A."/>
            <person name="Drula E."/>
            <person name="Henrissat B."/>
            <person name="Kohler A."/>
            <person name="Grigoriev I.V."/>
            <person name="Martin F.M."/>
            <person name="Hacquard S."/>
        </authorList>
    </citation>
    <scope>NUCLEOTIDE SEQUENCE</scope>
    <source>
        <strain evidence="3">MPI-SDFR-AT-0073</strain>
    </source>
</reference>
<proteinExistence type="inferred from homology"/>
<organism evidence="3 4">
    <name type="scientific">Truncatella angustata</name>
    <dbReference type="NCBI Taxonomy" id="152316"/>
    <lineage>
        <taxon>Eukaryota</taxon>
        <taxon>Fungi</taxon>
        <taxon>Dikarya</taxon>
        <taxon>Ascomycota</taxon>
        <taxon>Pezizomycotina</taxon>
        <taxon>Sordariomycetes</taxon>
        <taxon>Xylariomycetidae</taxon>
        <taxon>Amphisphaeriales</taxon>
        <taxon>Sporocadaceae</taxon>
        <taxon>Truncatella</taxon>
    </lineage>
</organism>
<dbReference type="InterPro" id="IPR050282">
    <property type="entry name" value="Cycloisomerase_2"/>
</dbReference>
<comment type="similarity">
    <text evidence="1">Belongs to the cycloisomerase 2 family.</text>
</comment>
<dbReference type="PANTHER" id="PTHR30344">
    <property type="entry name" value="6-PHOSPHOGLUCONOLACTONASE-RELATED"/>
    <property type="match status" value="1"/>
</dbReference>
<evidence type="ECO:0000256" key="2">
    <source>
        <dbReference type="SAM" id="SignalP"/>
    </source>
</evidence>
<dbReference type="InterPro" id="IPR015943">
    <property type="entry name" value="WD40/YVTN_repeat-like_dom_sf"/>
</dbReference>
<dbReference type="SUPFAM" id="SSF50974">
    <property type="entry name" value="Nitrous oxide reductase, N-terminal domain"/>
    <property type="match status" value="1"/>
</dbReference>
<dbReference type="InterPro" id="IPR011045">
    <property type="entry name" value="N2O_reductase_N"/>
</dbReference>
<dbReference type="AlphaFoldDB" id="A0A9P9A4N4"/>
<keyword evidence="2" id="KW-0732">Signal</keyword>